<gene>
    <name evidence="2" type="ORF">APZ18_03155</name>
</gene>
<comment type="caution">
    <text evidence="2">The sequence shown here is derived from an EMBL/GenBank/DDBJ whole genome shotgun (WGS) entry which is preliminary data.</text>
</comment>
<reference evidence="2 3" key="1">
    <citation type="submission" date="2015-10" db="EMBL/GenBank/DDBJ databases">
        <title>Butyribacter intestini gen. nov., sp. nov., a butyric acid-producing bacterium of the family Lachnospiraceae isolated from the human faeces.</title>
        <authorList>
            <person name="Zou Y."/>
            <person name="Xue W."/>
            <person name="Luo G."/>
            <person name="Lv M."/>
        </authorList>
    </citation>
    <scope>NUCLEOTIDE SEQUENCE [LARGE SCALE GENOMIC DNA]</scope>
    <source>
        <strain evidence="2 3">TF01-11</strain>
    </source>
</reference>
<evidence type="ECO:0000313" key="3">
    <source>
        <dbReference type="Proteomes" id="UP000050833"/>
    </source>
</evidence>
<sequence>MHFVENSHVFCYDNTDLVIGGIRVDQITKKFLGEFCNSYEIDGKEEDKAFEHFCNFCCVNRENGIVDIKLEEFSTGKNAQGIDGIGIIVNHKLVTSVSEIEFQIQNSRMLDVNFVFIQAKTSSSFDNTLMLNFFEFTKSFFGDDASEFTTQEVKDFFEMKEYIYNHAEYMTEANPKLSMYYVTTGKWTGDKTLTKVKDRNVKELMDLNIFSEVRFTPCGAAEIQTMYRNTKNVMSAKFKFEKNIVMFSDEDNKSIGYSGVIPFSEYRKIIIGEADALKPVFDDNIRDFLGDTNPVNKAIMDTLKTKDVNSFCMLNNGITIIADKLTMTGTTTVLTDYQIVNGCQTSHVLYDNRNIEWIDDLLIPIKVIETTDDTTKNRITKATNSQTSIKPEQLEALSEFQKGLETFYSTFPEEDRLYYERRTGQYRLESIPKTRIINIPQQIKSVTAMFLNNPHGVSGNYGAIVKKVGDKIFNPTDQKWIYYTSSLTQYKIEKLITNKVIDKKYNKSRYHAMMLFRMYVSGKKVPRFNENKMETYCKKILDVLSNEDQATVIFAKIVEFIVAQPEIDFDDRKTFERKETTDLLIGRYNEMKQYIAK</sequence>
<dbReference type="EMBL" id="LLKB01000001">
    <property type="protein sequence ID" value="KQC86205.1"/>
    <property type="molecule type" value="Genomic_DNA"/>
</dbReference>
<feature type="domain" description="Abortive phage infection protein C-terminal" evidence="1">
    <location>
        <begin position="281"/>
        <end position="535"/>
    </location>
</feature>
<dbReference type="Proteomes" id="UP000050833">
    <property type="component" value="Unassembled WGS sequence"/>
</dbReference>
<protein>
    <recommendedName>
        <fullName evidence="1">Abortive phage infection protein C-terminal domain-containing protein</fullName>
    </recommendedName>
</protein>
<proteinExistence type="predicted"/>
<evidence type="ECO:0000313" key="2">
    <source>
        <dbReference type="EMBL" id="KQC86205.1"/>
    </source>
</evidence>
<keyword evidence="3" id="KW-1185">Reference proteome</keyword>
<name>A0AAW3JV35_9FIRM</name>
<organism evidence="2 3">
    <name type="scientific">Butyribacter intestini</name>
    <dbReference type="NCBI Taxonomy" id="1703332"/>
    <lineage>
        <taxon>Bacteria</taxon>
        <taxon>Bacillati</taxon>
        <taxon>Bacillota</taxon>
        <taxon>Clostridia</taxon>
        <taxon>Lachnospirales</taxon>
        <taxon>Lachnospiraceae</taxon>
        <taxon>Butyribacter</taxon>
    </lineage>
</organism>
<accession>A0AAW3JV35</accession>
<evidence type="ECO:0000259" key="1">
    <source>
        <dbReference type="Pfam" id="PF10592"/>
    </source>
</evidence>
<dbReference type="Pfam" id="PF10592">
    <property type="entry name" value="AIPR"/>
    <property type="match status" value="1"/>
</dbReference>
<dbReference type="InterPro" id="IPR018891">
    <property type="entry name" value="AIPR_C"/>
</dbReference>
<dbReference type="AlphaFoldDB" id="A0AAW3JV35"/>
<dbReference type="RefSeq" id="WP_055941516.1">
    <property type="nucleotide sequence ID" value="NZ_LLKB01000001.1"/>
</dbReference>